<reference evidence="1 2" key="1">
    <citation type="submission" date="2019-12" db="EMBL/GenBank/DDBJ databases">
        <title>Genome sequence of Streptomyces bambusae.</title>
        <authorList>
            <person name="Bansal K."/>
            <person name="Choksket S."/>
            <person name="Korpole S."/>
            <person name="Patil P.B."/>
        </authorList>
    </citation>
    <scope>NUCLEOTIDE SEQUENCE [LARGE SCALE GENOMIC DNA]</scope>
    <source>
        <strain evidence="1 2">SK60</strain>
    </source>
</reference>
<evidence type="ECO:0000313" key="2">
    <source>
        <dbReference type="Proteomes" id="UP000812013"/>
    </source>
</evidence>
<keyword evidence="2" id="KW-1185">Reference proteome</keyword>
<name>A0ABS6ZCA8_9ACTN</name>
<proteinExistence type="predicted"/>
<evidence type="ECO:0000313" key="1">
    <source>
        <dbReference type="EMBL" id="MBW5485392.1"/>
    </source>
</evidence>
<dbReference type="EMBL" id="WTFF01000247">
    <property type="protein sequence ID" value="MBW5485392.1"/>
    <property type="molecule type" value="Genomic_DNA"/>
</dbReference>
<accession>A0ABS6ZCA8</accession>
<organism evidence="1 2">
    <name type="scientific">Streptomyces bambusae</name>
    <dbReference type="NCBI Taxonomy" id="1550616"/>
    <lineage>
        <taxon>Bacteria</taxon>
        <taxon>Bacillati</taxon>
        <taxon>Actinomycetota</taxon>
        <taxon>Actinomycetes</taxon>
        <taxon>Kitasatosporales</taxon>
        <taxon>Streptomycetaceae</taxon>
        <taxon>Streptomyces</taxon>
    </lineage>
</organism>
<dbReference type="Proteomes" id="UP000812013">
    <property type="component" value="Unassembled WGS sequence"/>
</dbReference>
<sequence>SKLHRGDTAAVDYVIKGQGQAGPRRLCSGSPAKQLAGVLTAPARRPALHVHLGAPLHPPAPGEATCVEAVTTRAQQAVSAAWHTAVRALAGGRNRNRTGRDHV</sequence>
<comment type="caution">
    <text evidence="1">The sequence shown here is derived from an EMBL/GenBank/DDBJ whole genome shotgun (WGS) entry which is preliminary data.</text>
</comment>
<feature type="non-terminal residue" evidence="1">
    <location>
        <position position="1"/>
    </location>
</feature>
<protein>
    <submittedName>
        <fullName evidence="1">Uncharacterized protein</fullName>
    </submittedName>
</protein>
<gene>
    <name evidence="1" type="ORF">GPJ59_26830</name>
</gene>